<name>A0ABQ2EXN8_9ACTN</name>
<protein>
    <submittedName>
        <fullName evidence="2">Uncharacterized protein</fullName>
    </submittedName>
</protein>
<sequence length="46" mass="4921">MIAVAGGVADAQPKPKPEPVPGVELVDFDLAKEEEIQADWTARMVT</sequence>
<dbReference type="RefSeq" id="WP_189111915.1">
    <property type="nucleotide sequence ID" value="NZ_BMMV01000044.1"/>
</dbReference>
<accession>A0ABQ2EXN8</accession>
<proteinExistence type="predicted"/>
<feature type="region of interest" description="Disordered" evidence="1">
    <location>
        <begin position="1"/>
        <end position="22"/>
    </location>
</feature>
<keyword evidence="3" id="KW-1185">Reference proteome</keyword>
<evidence type="ECO:0000313" key="3">
    <source>
        <dbReference type="Proteomes" id="UP000660265"/>
    </source>
</evidence>
<evidence type="ECO:0000313" key="2">
    <source>
        <dbReference type="EMBL" id="GGK30862.1"/>
    </source>
</evidence>
<comment type="caution">
    <text evidence="2">The sequence shown here is derived from an EMBL/GenBank/DDBJ whole genome shotgun (WGS) entry which is preliminary data.</text>
</comment>
<gene>
    <name evidence="2" type="ORF">GCM10011583_73450</name>
</gene>
<dbReference type="EMBL" id="BMMV01000044">
    <property type="protein sequence ID" value="GGK30862.1"/>
    <property type="molecule type" value="Genomic_DNA"/>
</dbReference>
<dbReference type="Proteomes" id="UP000660265">
    <property type="component" value="Unassembled WGS sequence"/>
</dbReference>
<evidence type="ECO:0000256" key="1">
    <source>
        <dbReference type="SAM" id="MobiDB-lite"/>
    </source>
</evidence>
<reference evidence="3" key="1">
    <citation type="journal article" date="2019" name="Int. J. Syst. Evol. Microbiol.">
        <title>The Global Catalogue of Microorganisms (GCM) 10K type strain sequencing project: providing services to taxonomists for standard genome sequencing and annotation.</title>
        <authorList>
            <consortium name="The Broad Institute Genomics Platform"/>
            <consortium name="The Broad Institute Genome Sequencing Center for Infectious Disease"/>
            <person name="Wu L."/>
            <person name="Ma J."/>
        </authorList>
    </citation>
    <scope>NUCLEOTIDE SEQUENCE [LARGE SCALE GENOMIC DNA]</scope>
    <source>
        <strain evidence="3">CGMCC 4.7275</strain>
    </source>
</reference>
<organism evidence="2 3">
    <name type="scientific">Streptomyces camponoticapitis</name>
    <dbReference type="NCBI Taxonomy" id="1616125"/>
    <lineage>
        <taxon>Bacteria</taxon>
        <taxon>Bacillati</taxon>
        <taxon>Actinomycetota</taxon>
        <taxon>Actinomycetes</taxon>
        <taxon>Kitasatosporales</taxon>
        <taxon>Streptomycetaceae</taxon>
        <taxon>Streptomyces</taxon>
    </lineage>
</organism>